<keyword evidence="6" id="KW-1185">Reference proteome</keyword>
<dbReference type="PROSITE" id="PS51891">
    <property type="entry name" value="CENP_V_GFA"/>
    <property type="match status" value="1"/>
</dbReference>
<organism evidence="5 6">
    <name type="scientific">Parapontixanthobacter aurantiacus</name>
    <dbReference type="NCBI Taxonomy" id="1463599"/>
    <lineage>
        <taxon>Bacteria</taxon>
        <taxon>Pseudomonadati</taxon>
        <taxon>Pseudomonadota</taxon>
        <taxon>Alphaproteobacteria</taxon>
        <taxon>Sphingomonadales</taxon>
        <taxon>Erythrobacteraceae</taxon>
        <taxon>Parapontixanthobacter</taxon>
    </lineage>
</organism>
<dbReference type="InterPro" id="IPR011057">
    <property type="entry name" value="Mss4-like_sf"/>
</dbReference>
<keyword evidence="2" id="KW-0479">Metal-binding</keyword>
<evidence type="ECO:0000313" key="6">
    <source>
        <dbReference type="Proteomes" id="UP000433104"/>
    </source>
</evidence>
<feature type="domain" description="CENP-V/GFA" evidence="4">
    <location>
        <begin position="7"/>
        <end position="124"/>
    </location>
</feature>
<evidence type="ECO:0000256" key="3">
    <source>
        <dbReference type="ARBA" id="ARBA00022833"/>
    </source>
</evidence>
<dbReference type="Gene3D" id="2.170.150.70">
    <property type="match status" value="1"/>
</dbReference>
<dbReference type="RefSeq" id="WP_160683136.1">
    <property type="nucleotide sequence ID" value="NZ_WTYW01000002.1"/>
</dbReference>
<accession>A0A844ZET6</accession>
<dbReference type="OrthoDB" id="9805575at2"/>
<gene>
    <name evidence="5" type="ORF">GRI38_10200</name>
</gene>
<keyword evidence="3" id="KW-0862">Zinc</keyword>
<comment type="similarity">
    <text evidence="1">Belongs to the Gfa family.</text>
</comment>
<sequence length="138" mass="15131">MSEEDVMELKCLCGEVRVRLAERPSFIHECNCSLCRKSGAQWSYLEPSGVSVEGETISYRRGDKEVPAAELHSCRTCGATTHFVLTEAVVAEHGNTMMGVNMRLADGGDLRGIELRYPDGASWTGAGEFGYVREPVTL</sequence>
<proteinExistence type="inferred from homology"/>
<reference evidence="5 6" key="1">
    <citation type="submission" date="2019-12" db="EMBL/GenBank/DDBJ databases">
        <title>Genomic-based taxomic classification of the family Erythrobacteraceae.</title>
        <authorList>
            <person name="Xu L."/>
        </authorList>
    </citation>
    <scope>NUCLEOTIDE SEQUENCE [LARGE SCALE GENOMIC DNA]</scope>
    <source>
        <strain evidence="5 6">MCCC 1A09962</strain>
    </source>
</reference>
<dbReference type="GO" id="GO:0046872">
    <property type="term" value="F:metal ion binding"/>
    <property type="evidence" value="ECO:0007669"/>
    <property type="project" value="UniProtKB-KW"/>
</dbReference>
<dbReference type="GO" id="GO:0016846">
    <property type="term" value="F:carbon-sulfur lyase activity"/>
    <property type="evidence" value="ECO:0007669"/>
    <property type="project" value="InterPro"/>
</dbReference>
<evidence type="ECO:0000256" key="1">
    <source>
        <dbReference type="ARBA" id="ARBA00005495"/>
    </source>
</evidence>
<dbReference type="EMBL" id="WTYW01000002">
    <property type="protein sequence ID" value="MXO86395.1"/>
    <property type="molecule type" value="Genomic_DNA"/>
</dbReference>
<name>A0A844ZET6_9SPHN</name>
<comment type="caution">
    <text evidence="5">The sequence shown here is derived from an EMBL/GenBank/DDBJ whole genome shotgun (WGS) entry which is preliminary data.</text>
</comment>
<evidence type="ECO:0000259" key="4">
    <source>
        <dbReference type="PROSITE" id="PS51891"/>
    </source>
</evidence>
<dbReference type="SUPFAM" id="SSF51316">
    <property type="entry name" value="Mss4-like"/>
    <property type="match status" value="1"/>
</dbReference>
<dbReference type="Pfam" id="PF04828">
    <property type="entry name" value="GFA"/>
    <property type="match status" value="1"/>
</dbReference>
<dbReference type="InterPro" id="IPR006913">
    <property type="entry name" value="CENP-V/GFA"/>
</dbReference>
<dbReference type="AlphaFoldDB" id="A0A844ZET6"/>
<dbReference type="Proteomes" id="UP000433104">
    <property type="component" value="Unassembled WGS sequence"/>
</dbReference>
<evidence type="ECO:0000313" key="5">
    <source>
        <dbReference type="EMBL" id="MXO86395.1"/>
    </source>
</evidence>
<evidence type="ECO:0000256" key="2">
    <source>
        <dbReference type="ARBA" id="ARBA00022723"/>
    </source>
</evidence>
<protein>
    <submittedName>
        <fullName evidence="5">Aldehyde-activating protein</fullName>
    </submittedName>
</protein>